<evidence type="ECO:0000313" key="2">
    <source>
        <dbReference type="Proteomes" id="UP001497700"/>
    </source>
</evidence>
<dbReference type="EMBL" id="MU393618">
    <property type="protein sequence ID" value="KAI4859698.1"/>
    <property type="molecule type" value="Genomic_DNA"/>
</dbReference>
<proteinExistence type="predicted"/>
<name>A0ACB9YKM7_9PEZI</name>
<sequence>MSRNGDIRGFWGRSAASSKPSSSQSKPGPSLQPAPDLQLPDSSPRTPPKPTPKPRDRTDEIKGSDDEGDDSDASLESISAFIVRKKGPAPHQRDHNLTTTPKAKRIASTNLKSPLTIQPKHKFDLKYLIDHARQSDRAEESARRADDYINQGDGDDDDDHNEHLKKVQKDPVLLEKTAKDLLDSEEQDAKGGKLMRAMHRTKADESRRLHYFFDLEQPLVKPPRSQFPRKAAKGRWQCLANSRTRDQTVILGLPHTIASKGTALPDELFLWVLDEVCVEKNAQLRMQYCNLVILCRDSIARLVTDAQLYSMLERLGGPKYSQGRKGAKLQSLPKVENPRRRKDWSGLVTFLGLLERMAPDLSTPTVVEAIQLLIRMALDPVVSTTVRGEHVAAMDALIMALAKLGTREWNKACKTISSYLYDGVSEPLHQVMPIAHMPKAGVKALDLRRRMAAVVLFRDPEMGGRPVDSTLTLDGITDRLGEADFRVRPSTDFDSLRALVMLLDIVIGSAGFLAKKQRSTGVTPPATANAGAANADREAADRRFDADIDGLTYRLKMVHDKIHDSTLLSRKIAKASIDLVAKRLTYAVRTRPPPKTSIFDSEPKEDASLPKQRDFMKNWAQKKAERNAAALANGNGDVIHVKA</sequence>
<evidence type="ECO:0000313" key="1">
    <source>
        <dbReference type="EMBL" id="KAI4859698.1"/>
    </source>
</evidence>
<organism evidence="1 2">
    <name type="scientific">Hypoxylon rubiginosum</name>
    <dbReference type="NCBI Taxonomy" id="110542"/>
    <lineage>
        <taxon>Eukaryota</taxon>
        <taxon>Fungi</taxon>
        <taxon>Dikarya</taxon>
        <taxon>Ascomycota</taxon>
        <taxon>Pezizomycotina</taxon>
        <taxon>Sordariomycetes</taxon>
        <taxon>Xylariomycetidae</taxon>
        <taxon>Xylariales</taxon>
        <taxon>Hypoxylaceae</taxon>
        <taxon>Hypoxylon</taxon>
    </lineage>
</organism>
<gene>
    <name evidence="1" type="ORF">F4820DRAFT_438999</name>
</gene>
<protein>
    <submittedName>
        <fullName evidence="1">Uncharacterized protein</fullName>
    </submittedName>
</protein>
<comment type="caution">
    <text evidence="1">The sequence shown here is derived from an EMBL/GenBank/DDBJ whole genome shotgun (WGS) entry which is preliminary data.</text>
</comment>
<dbReference type="Proteomes" id="UP001497700">
    <property type="component" value="Unassembled WGS sequence"/>
</dbReference>
<keyword evidence="2" id="KW-1185">Reference proteome</keyword>
<accession>A0ACB9YKM7</accession>
<reference evidence="1 2" key="1">
    <citation type="journal article" date="2022" name="New Phytol.">
        <title>Ecological generalism drives hyperdiversity of secondary metabolite gene clusters in xylarialean endophytes.</title>
        <authorList>
            <person name="Franco M.E.E."/>
            <person name="Wisecaver J.H."/>
            <person name="Arnold A.E."/>
            <person name="Ju Y.M."/>
            <person name="Slot J.C."/>
            <person name="Ahrendt S."/>
            <person name="Moore L.P."/>
            <person name="Eastman K.E."/>
            <person name="Scott K."/>
            <person name="Konkel Z."/>
            <person name="Mondo S.J."/>
            <person name="Kuo A."/>
            <person name="Hayes R.D."/>
            <person name="Haridas S."/>
            <person name="Andreopoulos B."/>
            <person name="Riley R."/>
            <person name="LaButti K."/>
            <person name="Pangilinan J."/>
            <person name="Lipzen A."/>
            <person name="Amirebrahimi M."/>
            <person name="Yan J."/>
            <person name="Adam C."/>
            <person name="Keymanesh K."/>
            <person name="Ng V."/>
            <person name="Louie K."/>
            <person name="Northen T."/>
            <person name="Drula E."/>
            <person name="Henrissat B."/>
            <person name="Hsieh H.M."/>
            <person name="Youens-Clark K."/>
            <person name="Lutzoni F."/>
            <person name="Miadlikowska J."/>
            <person name="Eastwood D.C."/>
            <person name="Hamelin R.C."/>
            <person name="Grigoriev I.V."/>
            <person name="U'Ren J.M."/>
        </authorList>
    </citation>
    <scope>NUCLEOTIDE SEQUENCE [LARGE SCALE GENOMIC DNA]</scope>
    <source>
        <strain evidence="1 2">CBS 119005</strain>
    </source>
</reference>